<evidence type="ECO:0000256" key="1">
    <source>
        <dbReference type="SAM" id="MobiDB-lite"/>
    </source>
</evidence>
<evidence type="ECO:0000313" key="4">
    <source>
        <dbReference type="Proteomes" id="UP000762676"/>
    </source>
</evidence>
<evidence type="ECO:0000313" key="3">
    <source>
        <dbReference type="EMBL" id="GFS17366.1"/>
    </source>
</evidence>
<comment type="caution">
    <text evidence="3">The sequence shown here is derived from an EMBL/GenBank/DDBJ whole genome shotgun (WGS) entry which is preliminary data.</text>
</comment>
<organism evidence="3 4">
    <name type="scientific">Elysia marginata</name>
    <dbReference type="NCBI Taxonomy" id="1093978"/>
    <lineage>
        <taxon>Eukaryota</taxon>
        <taxon>Metazoa</taxon>
        <taxon>Spiralia</taxon>
        <taxon>Lophotrochozoa</taxon>
        <taxon>Mollusca</taxon>
        <taxon>Gastropoda</taxon>
        <taxon>Heterobranchia</taxon>
        <taxon>Euthyneura</taxon>
        <taxon>Panpulmonata</taxon>
        <taxon>Sacoglossa</taxon>
        <taxon>Placobranchoidea</taxon>
        <taxon>Plakobranchidae</taxon>
        <taxon>Elysia</taxon>
    </lineage>
</organism>
<dbReference type="InterPro" id="IPR019349">
    <property type="entry name" value="Ribosomal_mS35_mit"/>
</dbReference>
<accession>A0AAV4J7R3</accession>
<dbReference type="Proteomes" id="UP000762676">
    <property type="component" value="Unassembled WGS sequence"/>
</dbReference>
<dbReference type="EMBL" id="BMAT01009971">
    <property type="protein sequence ID" value="GFS17366.1"/>
    <property type="molecule type" value="Genomic_DNA"/>
</dbReference>
<name>A0AAV4J7R3_9GAST</name>
<reference evidence="3 4" key="1">
    <citation type="journal article" date="2021" name="Elife">
        <title>Chloroplast acquisition without the gene transfer in kleptoplastic sea slugs, Plakobranchus ocellatus.</title>
        <authorList>
            <person name="Maeda T."/>
            <person name="Takahashi S."/>
            <person name="Yoshida T."/>
            <person name="Shimamura S."/>
            <person name="Takaki Y."/>
            <person name="Nagai Y."/>
            <person name="Toyoda A."/>
            <person name="Suzuki Y."/>
            <person name="Arimoto A."/>
            <person name="Ishii H."/>
            <person name="Satoh N."/>
            <person name="Nishiyama T."/>
            <person name="Hasebe M."/>
            <person name="Maruyama T."/>
            <person name="Minagawa J."/>
            <person name="Obokata J."/>
            <person name="Shigenobu S."/>
        </authorList>
    </citation>
    <scope>NUCLEOTIDE SEQUENCE [LARGE SCALE GENOMIC DNA]</scope>
</reference>
<evidence type="ECO:0000259" key="2">
    <source>
        <dbReference type="Pfam" id="PF10213"/>
    </source>
</evidence>
<gene>
    <name evidence="3" type="ORF">ElyMa_004979900</name>
</gene>
<proteinExistence type="predicted"/>
<protein>
    <submittedName>
        <fullName evidence="3">28S ribosomal protein S35, mitochondrial</fullName>
    </submittedName>
</protein>
<dbReference type="GO" id="GO:0032543">
    <property type="term" value="P:mitochondrial translation"/>
    <property type="evidence" value="ECO:0007669"/>
    <property type="project" value="InterPro"/>
</dbReference>
<dbReference type="GO" id="GO:0005763">
    <property type="term" value="C:mitochondrial small ribosomal subunit"/>
    <property type="evidence" value="ECO:0007669"/>
    <property type="project" value="TreeGrafter"/>
</dbReference>
<sequence length="371" mass="42330">MATFNLYRAFRFSLNVSKSKTKDIELKSCRSLHMSSFLRNAENGDVVNATEETSAEAEEFRVFEIEGLKKAVSARRAERATKRAPPPRYRSMPTDQDWTDVWPTASTFKWSAVPFPVRQGFVENSSENEGVIPSKYANLELMKGPNFLHLTPAHVKKHCKAIKHLSTKWPEGLETDEQCHKHFPLESITSDYVFAGPSLEDDRARLASIKFKLSDLELDYHAKDKFIRLVGDRYNADTDEVLFESNRCPLKSQNLEYVKFLLTAVYFESWKTETWEQGKQLSDMETYVWDMNKSRETCLTLLATMRAKDKGSESVGDLKLSGAEARAICDLAEVREYKTAVENLFNDGENSETLDAYKAAVERLLQLKTAA</sequence>
<keyword evidence="3" id="KW-0687">Ribonucleoprotein</keyword>
<dbReference type="InterPro" id="IPR039848">
    <property type="entry name" value="Ribosomal_mS35_mt"/>
</dbReference>
<dbReference type="GO" id="GO:0003735">
    <property type="term" value="F:structural constituent of ribosome"/>
    <property type="evidence" value="ECO:0007669"/>
    <property type="project" value="InterPro"/>
</dbReference>
<dbReference type="AlphaFoldDB" id="A0AAV4J7R3"/>
<keyword evidence="4" id="KW-1185">Reference proteome</keyword>
<keyword evidence="3" id="KW-0689">Ribosomal protein</keyword>
<dbReference type="Pfam" id="PF10213">
    <property type="entry name" value="MRP-S28"/>
    <property type="match status" value="1"/>
</dbReference>
<dbReference type="PANTHER" id="PTHR13490:SF0">
    <property type="entry name" value="SMALL RIBOSOMAL SUBUNIT PROTEIN MS35"/>
    <property type="match status" value="1"/>
</dbReference>
<dbReference type="PANTHER" id="PTHR13490">
    <property type="entry name" value="MITOCHONDRIAL 28S RIBOSOMAL PROTEIN S28"/>
    <property type="match status" value="1"/>
</dbReference>
<feature type="domain" description="Small ribosomal subunit protein mS35 mitochondrial conserved" evidence="2">
    <location>
        <begin position="201"/>
        <end position="269"/>
    </location>
</feature>
<feature type="region of interest" description="Disordered" evidence="1">
    <location>
        <begin position="76"/>
        <end position="95"/>
    </location>
</feature>